<organism evidence="2 3">
    <name type="scientific">Leishmania tarentolae</name>
    <name type="common">Sauroleishmania tarentolae</name>
    <dbReference type="NCBI Taxonomy" id="5689"/>
    <lineage>
        <taxon>Eukaryota</taxon>
        <taxon>Discoba</taxon>
        <taxon>Euglenozoa</taxon>
        <taxon>Kinetoplastea</taxon>
        <taxon>Metakinetoplastina</taxon>
        <taxon>Trypanosomatida</taxon>
        <taxon>Trypanosomatidae</taxon>
        <taxon>Leishmaniinae</taxon>
        <taxon>Leishmania</taxon>
        <taxon>lizard Leishmania</taxon>
    </lineage>
</organism>
<dbReference type="AlphaFoldDB" id="A0A640KKF4"/>
<proteinExistence type="predicted"/>
<dbReference type="InterPro" id="IPR019651">
    <property type="entry name" value="Glutamate_DH_NAD-spec"/>
</dbReference>
<gene>
    <name evidence="2" type="ORF">LtaPh_2828031</name>
</gene>
<name>A0A640KKF4_LEITA</name>
<dbReference type="OrthoDB" id="6780571at2759"/>
<comment type="caution">
    <text evidence="2">The sequence shown here is derived from an EMBL/GenBank/DDBJ whole genome shotgun (WGS) entry which is preliminary data.</text>
</comment>
<dbReference type="VEuPathDB" id="TriTrypDB:LtaPh_2828031"/>
<dbReference type="Proteomes" id="UP000419144">
    <property type="component" value="Unassembled WGS sequence"/>
</dbReference>
<evidence type="ECO:0000256" key="1">
    <source>
        <dbReference type="SAM" id="Phobius"/>
    </source>
</evidence>
<keyword evidence="1" id="KW-0812">Transmembrane</keyword>
<sequence length="878" mass="96260">MDEVGKRSVVPTAHSGDLVDLLDLGAGGGTAGRGRATAHASHAAHVRHTAGHAARSAAHALVHLGHDRVAYALQLLLLVLVLLLRCLLVVAQPLQRRLDLLVERGLVAIVQLAGHVRVTKRVLHGVRVVLQTVLRLHALALLLVVCLVLHRVVHHALDLVLAQPALVVGNGDLVALASALLLRGHVQDAVGVQVERHLDLRHAARRRRDAGQVERAQQVAVLRHRALALEDLDVHAGLVVRVRREDLALLGRDRRVALDQRRHHATGRLNAQRQRRHIQQQQTLRLLALAARQDEGLHRSAVRDSLVGVDALVQLLAAEEVRHEGLHLRDTRRPAHQHHVVHGALVHLRVLQHALHWLDRAAKQVAAQLLEARACDGGLEVNVLEQCVDLNRRLRRGRQRALRALARRAQTAQRAVARRQALALVLALELLGEEGDEAVVEVLAAEVRVAVRGLHLEDAAVDREQRHIERAAAKVEDQHVALLAVVALVQTVRDGRRCRLVDDTQHLQTSNRASVLRRLALRVVEVRRHCHHGLLHLLAQVRLRRLLHLQQHHRADLLRREGLLLAAVLHRDHGLVVALRRHLERPVLHVGLHNRVVELAANQALGVEHGVVRVHRHLVLCGIADQALRVRERDIRRGRAVALVVRDDIHALVLPHAHARVRRAQVDANGALECHLCGSGGVFMCVCDGGGGRRFIVSRSRVQSVRGVCLCACVISLDSLSASACLESCAWFSGWEEGGRSQRAEDVVEKRYHIVETVTKKGGGVVGHTQGCTSAGAGGCLSPPTPRGTRRADTVGPALAAPFPPSVHGRGVGGWEESAHESDWPSRSRAFLSMELTIEMINEEGRGGGGCVSITVPLPLSPLTHRQRHPSALYSCHK</sequence>
<dbReference type="Pfam" id="PF10712">
    <property type="entry name" value="NAD-GH"/>
    <property type="match status" value="1"/>
</dbReference>
<evidence type="ECO:0000313" key="3">
    <source>
        <dbReference type="Proteomes" id="UP000419144"/>
    </source>
</evidence>
<reference evidence="2" key="1">
    <citation type="submission" date="2019-11" db="EMBL/GenBank/DDBJ databases">
        <title>Leishmania tarentolae CDS.</title>
        <authorList>
            <person name="Goto Y."/>
            <person name="Yamagishi J."/>
        </authorList>
    </citation>
    <scope>NUCLEOTIDE SEQUENCE [LARGE SCALE GENOMIC DNA]</scope>
    <source>
        <strain evidence="2">Parrot Tar II</strain>
    </source>
</reference>
<dbReference type="EMBL" id="BLBS01000039">
    <property type="protein sequence ID" value="GET90210.1"/>
    <property type="molecule type" value="Genomic_DNA"/>
</dbReference>
<keyword evidence="1" id="KW-0472">Membrane</keyword>
<feature type="transmembrane region" description="Helical" evidence="1">
    <location>
        <begin position="71"/>
        <end position="91"/>
    </location>
</feature>
<keyword evidence="3" id="KW-1185">Reference proteome</keyword>
<accession>A0A640KKF4</accession>
<protein>
    <submittedName>
        <fullName evidence="2">Heat-shock protein hsp70, putative</fullName>
    </submittedName>
</protein>
<evidence type="ECO:0000313" key="2">
    <source>
        <dbReference type="EMBL" id="GET90210.1"/>
    </source>
</evidence>
<keyword evidence="1" id="KW-1133">Transmembrane helix</keyword>